<dbReference type="Proteomes" id="UP001630127">
    <property type="component" value="Unassembled WGS sequence"/>
</dbReference>
<evidence type="ECO:0000256" key="5">
    <source>
        <dbReference type="ARBA" id="ARBA00038515"/>
    </source>
</evidence>
<evidence type="ECO:0000256" key="4">
    <source>
        <dbReference type="ARBA" id="ARBA00022737"/>
    </source>
</evidence>
<reference evidence="8 9" key="1">
    <citation type="submission" date="2024-11" db="EMBL/GenBank/DDBJ databases">
        <title>A near-complete genome assembly of Cinchona calisaya.</title>
        <authorList>
            <person name="Lian D.C."/>
            <person name="Zhao X.W."/>
            <person name="Wei L."/>
        </authorList>
    </citation>
    <scope>NUCLEOTIDE SEQUENCE [LARGE SCALE GENOMIC DNA]</scope>
    <source>
        <tissue evidence="8">Nenye</tissue>
    </source>
</reference>
<keyword evidence="3 6" id="KW-0732">Signal</keyword>
<gene>
    <name evidence="8" type="ORF">ACH5RR_029047</name>
</gene>
<comment type="subcellular location">
    <subcellularLocation>
        <location evidence="1">Secreted</location>
    </subcellularLocation>
</comment>
<dbReference type="GO" id="GO:0005576">
    <property type="term" value="C:extracellular region"/>
    <property type="evidence" value="ECO:0007669"/>
    <property type="project" value="UniProtKB-SubCell"/>
</dbReference>
<feature type="chain" id="PRO_5044854658" description="Gnk2-homologous domain-containing protein" evidence="6">
    <location>
        <begin position="26"/>
        <end position="247"/>
    </location>
</feature>
<feature type="domain" description="Gnk2-homologous" evidence="7">
    <location>
        <begin position="139"/>
        <end position="244"/>
    </location>
</feature>
<keyword evidence="9" id="KW-1185">Reference proteome</keyword>
<keyword evidence="2" id="KW-0964">Secreted</keyword>
<accession>A0ABD2YQI9</accession>
<proteinExistence type="inferred from homology"/>
<feature type="domain" description="Gnk2-homologous" evidence="7">
    <location>
        <begin position="31"/>
        <end position="133"/>
    </location>
</feature>
<dbReference type="InterPro" id="IPR038408">
    <property type="entry name" value="GNK2_sf"/>
</dbReference>
<dbReference type="PROSITE" id="PS51473">
    <property type="entry name" value="GNK2"/>
    <property type="match status" value="2"/>
</dbReference>
<comment type="similarity">
    <text evidence="5">Belongs to the cysteine-rich repeat secretory protein family.</text>
</comment>
<dbReference type="EMBL" id="JBJUIK010000012">
    <property type="protein sequence ID" value="KAL3509646.1"/>
    <property type="molecule type" value="Genomic_DNA"/>
</dbReference>
<evidence type="ECO:0000256" key="2">
    <source>
        <dbReference type="ARBA" id="ARBA00022525"/>
    </source>
</evidence>
<dbReference type="InterPro" id="IPR002902">
    <property type="entry name" value="GNK2"/>
</dbReference>
<dbReference type="Gene3D" id="3.30.430.20">
    <property type="entry name" value="Gnk2 domain, C-X8-C-X2-C motif"/>
    <property type="match status" value="2"/>
</dbReference>
<evidence type="ECO:0000256" key="6">
    <source>
        <dbReference type="SAM" id="SignalP"/>
    </source>
</evidence>
<dbReference type="InterPro" id="IPR050581">
    <property type="entry name" value="CRR_secretory_protein"/>
</dbReference>
<protein>
    <recommendedName>
        <fullName evidence="7">Gnk2-homologous domain-containing protein</fullName>
    </recommendedName>
</protein>
<evidence type="ECO:0000313" key="9">
    <source>
        <dbReference type="Proteomes" id="UP001630127"/>
    </source>
</evidence>
<dbReference type="AlphaFoldDB" id="A0ABD2YQI9"/>
<dbReference type="PANTHER" id="PTHR32411:SF43">
    <property type="entry name" value="CYSTEINE-RICH REPEAT SECRETORY PROTEIN 38"/>
    <property type="match status" value="1"/>
</dbReference>
<sequence>MAHSQVKLCLNYVLSITLLIQIALGASNSIAPLFHFCFTSDNFTTDSPYQTNLNKLLTNLLLDTPPTGFSSSFAGQSNDTTFGLSNCRGTINTANCSACINDATSLIRQGCPNNKGGMIWYDDCFMKYSNSNFFGTIDNEDVFIFPVEKNVTKNPEAFYQNVTSLLFQLSAEASLAPKLFATGELEIEPSEKVFGLVECTRDLSSFNCKACIDATIGILPNNTLGTGRKIIGGSCNVRYEMFQFFND</sequence>
<keyword evidence="4" id="KW-0677">Repeat</keyword>
<organism evidence="8 9">
    <name type="scientific">Cinchona calisaya</name>
    <dbReference type="NCBI Taxonomy" id="153742"/>
    <lineage>
        <taxon>Eukaryota</taxon>
        <taxon>Viridiplantae</taxon>
        <taxon>Streptophyta</taxon>
        <taxon>Embryophyta</taxon>
        <taxon>Tracheophyta</taxon>
        <taxon>Spermatophyta</taxon>
        <taxon>Magnoliopsida</taxon>
        <taxon>eudicotyledons</taxon>
        <taxon>Gunneridae</taxon>
        <taxon>Pentapetalae</taxon>
        <taxon>asterids</taxon>
        <taxon>lamiids</taxon>
        <taxon>Gentianales</taxon>
        <taxon>Rubiaceae</taxon>
        <taxon>Cinchonoideae</taxon>
        <taxon>Cinchoneae</taxon>
        <taxon>Cinchona</taxon>
    </lineage>
</organism>
<name>A0ABD2YQI9_9GENT</name>
<evidence type="ECO:0000256" key="3">
    <source>
        <dbReference type="ARBA" id="ARBA00022729"/>
    </source>
</evidence>
<dbReference type="CDD" id="cd23509">
    <property type="entry name" value="Gnk2-like"/>
    <property type="match status" value="2"/>
</dbReference>
<dbReference type="Pfam" id="PF01657">
    <property type="entry name" value="Stress-antifung"/>
    <property type="match status" value="2"/>
</dbReference>
<evidence type="ECO:0000256" key="1">
    <source>
        <dbReference type="ARBA" id="ARBA00004613"/>
    </source>
</evidence>
<evidence type="ECO:0000313" key="8">
    <source>
        <dbReference type="EMBL" id="KAL3509646.1"/>
    </source>
</evidence>
<dbReference type="PANTHER" id="PTHR32411">
    <property type="entry name" value="CYSTEINE-RICH REPEAT SECRETORY PROTEIN 38-RELATED"/>
    <property type="match status" value="1"/>
</dbReference>
<comment type="caution">
    <text evidence="8">The sequence shown here is derived from an EMBL/GenBank/DDBJ whole genome shotgun (WGS) entry which is preliminary data.</text>
</comment>
<evidence type="ECO:0000259" key="7">
    <source>
        <dbReference type="PROSITE" id="PS51473"/>
    </source>
</evidence>
<feature type="signal peptide" evidence="6">
    <location>
        <begin position="1"/>
        <end position="25"/>
    </location>
</feature>